<dbReference type="InterPro" id="IPR006603">
    <property type="entry name" value="PQ-loop_rpt"/>
</dbReference>
<evidence type="ECO:0000256" key="2">
    <source>
        <dbReference type="ARBA" id="ARBA00022448"/>
    </source>
</evidence>
<dbReference type="eggNOG" id="KOG3145">
    <property type="taxonomic scope" value="Eukaryota"/>
</dbReference>
<dbReference type="Proteomes" id="UP000054350">
    <property type="component" value="Unassembled WGS sequence"/>
</dbReference>
<dbReference type="GO" id="GO:0012505">
    <property type="term" value="C:endomembrane system"/>
    <property type="evidence" value="ECO:0007669"/>
    <property type="project" value="UniProtKB-SubCell"/>
</dbReference>
<name>A0A0L0SVB7_ALLM3</name>
<dbReference type="AlphaFoldDB" id="A0A0L0SVB7"/>
<gene>
    <name evidence="8" type="ORF">AMAG_11641</name>
</gene>
<protein>
    <submittedName>
        <fullName evidence="8">Lysosomal Cystine transporter</fullName>
    </submittedName>
</protein>
<dbReference type="GO" id="GO:0005774">
    <property type="term" value="C:vacuolar membrane"/>
    <property type="evidence" value="ECO:0007669"/>
    <property type="project" value="TreeGrafter"/>
</dbReference>
<keyword evidence="4" id="KW-0677">Repeat</keyword>
<evidence type="ECO:0000313" key="9">
    <source>
        <dbReference type="Proteomes" id="UP000054350"/>
    </source>
</evidence>
<evidence type="ECO:0000256" key="5">
    <source>
        <dbReference type="ARBA" id="ARBA00022989"/>
    </source>
</evidence>
<dbReference type="Gene3D" id="1.20.1280.290">
    <property type="match status" value="1"/>
</dbReference>
<evidence type="ECO:0000256" key="6">
    <source>
        <dbReference type="ARBA" id="ARBA00023136"/>
    </source>
</evidence>
<keyword evidence="6 7" id="KW-0472">Membrane</keyword>
<feature type="transmembrane region" description="Helical" evidence="7">
    <location>
        <begin position="50"/>
        <end position="68"/>
    </location>
</feature>
<accession>A0A0L0SVB7</accession>
<dbReference type="InterPro" id="IPR005282">
    <property type="entry name" value="LC_transporter"/>
</dbReference>
<keyword evidence="9" id="KW-1185">Reference proteome</keyword>
<reference evidence="8 9" key="1">
    <citation type="submission" date="2009-11" db="EMBL/GenBank/DDBJ databases">
        <title>Annotation of Allomyces macrogynus ATCC 38327.</title>
        <authorList>
            <consortium name="The Broad Institute Genome Sequencing Platform"/>
            <person name="Russ C."/>
            <person name="Cuomo C."/>
            <person name="Burger G."/>
            <person name="Gray M.W."/>
            <person name="Holland P.W.H."/>
            <person name="King N."/>
            <person name="Lang F.B.F."/>
            <person name="Roger A.J."/>
            <person name="Ruiz-Trillo I."/>
            <person name="Young S.K."/>
            <person name="Zeng Q."/>
            <person name="Gargeya S."/>
            <person name="Fitzgerald M."/>
            <person name="Haas B."/>
            <person name="Abouelleil A."/>
            <person name="Alvarado L."/>
            <person name="Arachchi H.M."/>
            <person name="Berlin A."/>
            <person name="Chapman S.B."/>
            <person name="Gearin G."/>
            <person name="Goldberg J."/>
            <person name="Griggs A."/>
            <person name="Gujja S."/>
            <person name="Hansen M."/>
            <person name="Heiman D."/>
            <person name="Howarth C."/>
            <person name="Larimer J."/>
            <person name="Lui A."/>
            <person name="MacDonald P.J.P."/>
            <person name="McCowen C."/>
            <person name="Montmayeur A."/>
            <person name="Murphy C."/>
            <person name="Neiman D."/>
            <person name="Pearson M."/>
            <person name="Priest M."/>
            <person name="Roberts A."/>
            <person name="Saif S."/>
            <person name="Shea T."/>
            <person name="Sisk P."/>
            <person name="Stolte C."/>
            <person name="Sykes S."/>
            <person name="Wortman J."/>
            <person name="Nusbaum C."/>
            <person name="Birren B."/>
        </authorList>
    </citation>
    <scope>NUCLEOTIDE SEQUENCE [LARGE SCALE GENOMIC DNA]</scope>
    <source>
        <strain evidence="8 9">ATCC 38327</strain>
    </source>
</reference>
<evidence type="ECO:0000313" key="8">
    <source>
        <dbReference type="EMBL" id="KNE66508.1"/>
    </source>
</evidence>
<dbReference type="SMART" id="SM00679">
    <property type="entry name" value="CTNS"/>
    <property type="match status" value="2"/>
</dbReference>
<feature type="transmembrane region" description="Helical" evidence="7">
    <location>
        <begin position="114"/>
        <end position="135"/>
    </location>
</feature>
<evidence type="ECO:0000256" key="1">
    <source>
        <dbReference type="ARBA" id="ARBA00004127"/>
    </source>
</evidence>
<dbReference type="Pfam" id="PF04193">
    <property type="entry name" value="PQ-loop"/>
    <property type="match status" value="2"/>
</dbReference>
<proteinExistence type="predicted"/>
<evidence type="ECO:0000256" key="4">
    <source>
        <dbReference type="ARBA" id="ARBA00022737"/>
    </source>
</evidence>
<organism evidence="8 9">
    <name type="scientific">Allomyces macrogynus (strain ATCC 38327)</name>
    <name type="common">Allomyces javanicus var. macrogynus</name>
    <dbReference type="NCBI Taxonomy" id="578462"/>
    <lineage>
        <taxon>Eukaryota</taxon>
        <taxon>Fungi</taxon>
        <taxon>Fungi incertae sedis</taxon>
        <taxon>Blastocladiomycota</taxon>
        <taxon>Blastocladiomycetes</taxon>
        <taxon>Blastocladiales</taxon>
        <taxon>Blastocladiaceae</taxon>
        <taxon>Allomyces</taxon>
    </lineage>
</organism>
<dbReference type="STRING" id="578462.A0A0L0SVB7"/>
<feature type="transmembrane region" description="Helical" evidence="7">
    <location>
        <begin position="147"/>
        <end position="164"/>
    </location>
</feature>
<dbReference type="EMBL" id="GG745350">
    <property type="protein sequence ID" value="KNE66508.1"/>
    <property type="molecule type" value="Genomic_DNA"/>
</dbReference>
<dbReference type="PANTHER" id="PTHR13131">
    <property type="entry name" value="CYSTINOSIN"/>
    <property type="match status" value="1"/>
</dbReference>
<dbReference type="PANTHER" id="PTHR13131:SF5">
    <property type="entry name" value="CYSTINOSIN"/>
    <property type="match status" value="1"/>
</dbReference>
<sequence length="279" mass="30912">MTMDPPGVPVARAFSAIFGWTCFVAWSISFWPQVILNFRRKGVEGLSLDFLSYKVVGFTCYSIYTLAFSASEVVQDQYRARNNGASNLVAPNDVVFAVHAWVLTIITWKATHSLSVLCKVVILAAMGSIATYLIAMVVKPSIEELDLMNFLGSWKLGMSLIIYLPQMFMNYRNKSTVGWSIHNIILDATGGTLSLVQLFLDAWIAWRITDGPLEGWVSRALSGNGTKLTMCSTARRGGSNSGAGRERRVKWGSRPERKIANIKCPSLKLVIEFKRSLSA</sequence>
<evidence type="ECO:0000256" key="3">
    <source>
        <dbReference type="ARBA" id="ARBA00022692"/>
    </source>
</evidence>
<keyword evidence="3 7" id="KW-0812">Transmembrane</keyword>
<evidence type="ECO:0000256" key="7">
    <source>
        <dbReference type="SAM" id="Phobius"/>
    </source>
</evidence>
<reference evidence="9" key="2">
    <citation type="submission" date="2009-11" db="EMBL/GenBank/DDBJ databases">
        <title>The Genome Sequence of Allomyces macrogynus strain ATCC 38327.</title>
        <authorList>
            <consortium name="The Broad Institute Genome Sequencing Platform"/>
            <person name="Russ C."/>
            <person name="Cuomo C."/>
            <person name="Shea T."/>
            <person name="Young S.K."/>
            <person name="Zeng Q."/>
            <person name="Koehrsen M."/>
            <person name="Haas B."/>
            <person name="Borodovsky M."/>
            <person name="Guigo R."/>
            <person name="Alvarado L."/>
            <person name="Berlin A."/>
            <person name="Borenstein D."/>
            <person name="Chen Z."/>
            <person name="Engels R."/>
            <person name="Freedman E."/>
            <person name="Gellesch M."/>
            <person name="Goldberg J."/>
            <person name="Griggs A."/>
            <person name="Gujja S."/>
            <person name="Heiman D."/>
            <person name="Hepburn T."/>
            <person name="Howarth C."/>
            <person name="Jen D."/>
            <person name="Larson L."/>
            <person name="Lewis B."/>
            <person name="Mehta T."/>
            <person name="Park D."/>
            <person name="Pearson M."/>
            <person name="Roberts A."/>
            <person name="Saif S."/>
            <person name="Shenoy N."/>
            <person name="Sisk P."/>
            <person name="Stolte C."/>
            <person name="Sykes S."/>
            <person name="Walk T."/>
            <person name="White J."/>
            <person name="Yandava C."/>
            <person name="Burger G."/>
            <person name="Gray M.W."/>
            <person name="Holland P.W.H."/>
            <person name="King N."/>
            <person name="Lang F.B.F."/>
            <person name="Roger A.J."/>
            <person name="Ruiz-Trillo I."/>
            <person name="Lander E."/>
            <person name="Nusbaum C."/>
        </authorList>
    </citation>
    <scope>NUCLEOTIDE SEQUENCE [LARGE SCALE GENOMIC DNA]</scope>
    <source>
        <strain evidence="9">ATCC 38327</strain>
    </source>
</reference>
<keyword evidence="5 7" id="KW-1133">Transmembrane helix</keyword>
<dbReference type="GO" id="GO:0015184">
    <property type="term" value="F:L-cystine transmembrane transporter activity"/>
    <property type="evidence" value="ECO:0007669"/>
    <property type="project" value="TreeGrafter"/>
</dbReference>
<dbReference type="OMA" id="ASWEWID"/>
<dbReference type="OrthoDB" id="75720at2759"/>
<comment type="subcellular location">
    <subcellularLocation>
        <location evidence="1">Endomembrane system</location>
        <topology evidence="1">Multi-pass membrane protein</topology>
    </subcellularLocation>
</comment>
<keyword evidence="2" id="KW-0813">Transport</keyword>
<feature type="transmembrane region" description="Helical" evidence="7">
    <location>
        <begin position="13"/>
        <end position="38"/>
    </location>
</feature>
<dbReference type="VEuPathDB" id="FungiDB:AMAG_11641"/>